<feature type="transmembrane region" description="Helical" evidence="1">
    <location>
        <begin position="12"/>
        <end position="31"/>
    </location>
</feature>
<evidence type="ECO:0000313" key="4">
    <source>
        <dbReference type="Proteomes" id="UP001321861"/>
    </source>
</evidence>
<dbReference type="Pfam" id="PF14501">
    <property type="entry name" value="HATPase_c_5"/>
    <property type="match status" value="1"/>
</dbReference>
<keyword evidence="1" id="KW-0472">Membrane</keyword>
<keyword evidence="1" id="KW-0812">Transmembrane</keyword>
<name>A0AAU9D5M6_9LACO</name>
<evidence type="ECO:0000313" key="3">
    <source>
        <dbReference type="EMBL" id="BDR59109.1"/>
    </source>
</evidence>
<dbReference type="AlphaFoldDB" id="A0AAU9D5M6"/>
<accession>A0AAU9D5M6</accession>
<dbReference type="RefSeq" id="WP_317634919.1">
    <property type="nucleotide sequence ID" value="NZ_AP026802.1"/>
</dbReference>
<evidence type="ECO:0000256" key="1">
    <source>
        <dbReference type="SAM" id="Phobius"/>
    </source>
</evidence>
<dbReference type="GO" id="GO:0042802">
    <property type="term" value="F:identical protein binding"/>
    <property type="evidence" value="ECO:0007669"/>
    <property type="project" value="TreeGrafter"/>
</dbReference>
<evidence type="ECO:0000259" key="2">
    <source>
        <dbReference type="Pfam" id="PF14501"/>
    </source>
</evidence>
<protein>
    <recommendedName>
        <fullName evidence="2">Sensor histidine kinase NatK-like C-terminal domain-containing protein</fullName>
    </recommendedName>
</protein>
<dbReference type="Proteomes" id="UP001321861">
    <property type="component" value="Chromosome"/>
</dbReference>
<feature type="domain" description="Sensor histidine kinase NatK-like C-terminal" evidence="2">
    <location>
        <begin position="252"/>
        <end position="350"/>
    </location>
</feature>
<reference evidence="3 4" key="1">
    <citation type="journal article" date="2023" name="Microbiol. Spectr.">
        <title>Symbiosis of Carpenter Bees with Uncharacterized Lactic Acid Bacteria Showing NAD Auxotrophy.</title>
        <authorList>
            <person name="Kawasaki S."/>
            <person name="Ozawa K."/>
            <person name="Mori T."/>
            <person name="Yamamoto A."/>
            <person name="Ito M."/>
            <person name="Ohkuma M."/>
            <person name="Sakamoto M."/>
            <person name="Matsutani M."/>
        </authorList>
    </citation>
    <scope>NUCLEOTIDE SEQUENCE [LARGE SCALE GENOMIC DNA]</scope>
    <source>
        <strain evidence="3 4">XA3</strain>
    </source>
</reference>
<gene>
    <name evidence="3" type="ORF">XA3_15500</name>
</gene>
<dbReference type="InterPro" id="IPR036890">
    <property type="entry name" value="HATPase_C_sf"/>
</dbReference>
<dbReference type="InterPro" id="IPR032834">
    <property type="entry name" value="NatK-like_C"/>
</dbReference>
<dbReference type="KEGG" id="xap:XA3_15500"/>
<dbReference type="Gene3D" id="3.30.565.10">
    <property type="entry name" value="Histidine kinase-like ATPase, C-terminal domain"/>
    <property type="match status" value="1"/>
</dbReference>
<sequence>MTIILGIPFVPLGLSSYVKGINLIFQIFLTLMLRVKFKKSISVLFNSKRKTILITVVLAAFLGSYFIWQNAELLRMEGPIYYRVDAPKNKVEMPKITPANISQKVQIGNQVFVLLVIFIFVGGIYVNYEVKRNRNQAQLAAEKLLMESYIDTLEKMQLEIQKNQHDYKNILLGIRGFMSKDGVDVEGLEDFLVKNQLIHSEVQIKSGTLNQLKGINLPAVKGLLSTKIIEAVQAGIDVKIKCSEKIEINKVDPFDLSRILGIILDNAIEACAEQDHPKIEMMLLDEQQQILIMVANSCVEPNINLKIGESSKGANRGFGLQNLRDIVRSSDHLDLETTCSNYTFTQKVFIKK</sequence>
<proteinExistence type="predicted"/>
<keyword evidence="4" id="KW-1185">Reference proteome</keyword>
<organism evidence="3 4">
    <name type="scientific">Xylocopilactobacillus apicola</name>
    <dbReference type="NCBI Taxonomy" id="2932184"/>
    <lineage>
        <taxon>Bacteria</taxon>
        <taxon>Bacillati</taxon>
        <taxon>Bacillota</taxon>
        <taxon>Bacilli</taxon>
        <taxon>Lactobacillales</taxon>
        <taxon>Lactobacillaceae</taxon>
        <taxon>Xylocopilactobacillus</taxon>
    </lineage>
</organism>
<dbReference type="PANTHER" id="PTHR40448:SF1">
    <property type="entry name" value="TWO-COMPONENT SENSOR HISTIDINE KINASE"/>
    <property type="match status" value="1"/>
</dbReference>
<feature type="transmembrane region" description="Helical" evidence="1">
    <location>
        <begin position="107"/>
        <end position="128"/>
    </location>
</feature>
<dbReference type="EMBL" id="AP026802">
    <property type="protein sequence ID" value="BDR59109.1"/>
    <property type="molecule type" value="Genomic_DNA"/>
</dbReference>
<dbReference type="SUPFAM" id="SSF55874">
    <property type="entry name" value="ATPase domain of HSP90 chaperone/DNA topoisomerase II/histidine kinase"/>
    <property type="match status" value="1"/>
</dbReference>
<keyword evidence="1" id="KW-1133">Transmembrane helix</keyword>
<feature type="transmembrane region" description="Helical" evidence="1">
    <location>
        <begin position="51"/>
        <end position="68"/>
    </location>
</feature>
<dbReference type="PANTHER" id="PTHR40448">
    <property type="entry name" value="TWO-COMPONENT SENSOR HISTIDINE KINASE"/>
    <property type="match status" value="1"/>
</dbReference>